<accession>A0ABY1C552</accession>
<dbReference type="PROSITE" id="PS51910">
    <property type="entry name" value="GH18_2"/>
    <property type="match status" value="1"/>
</dbReference>
<dbReference type="Gene3D" id="3.10.350.10">
    <property type="entry name" value="LysM domain"/>
    <property type="match status" value="2"/>
</dbReference>
<evidence type="ECO:0000313" key="4">
    <source>
        <dbReference type="EMBL" id="SET68115.1"/>
    </source>
</evidence>
<dbReference type="EMBL" id="LT630003">
    <property type="protein sequence ID" value="SET68115.1"/>
    <property type="molecule type" value="Genomic_DNA"/>
</dbReference>
<keyword evidence="1" id="KW-0378">Hydrolase</keyword>
<keyword evidence="1" id="KW-0326">Glycosidase</keyword>
<dbReference type="InterPro" id="IPR017853">
    <property type="entry name" value="GH"/>
</dbReference>
<proteinExistence type="predicted"/>
<dbReference type="PROSITE" id="PS51782">
    <property type="entry name" value="LYSM"/>
    <property type="match status" value="2"/>
</dbReference>
<feature type="domain" description="LysM" evidence="2">
    <location>
        <begin position="2"/>
        <end position="46"/>
    </location>
</feature>
<evidence type="ECO:0000259" key="2">
    <source>
        <dbReference type="PROSITE" id="PS51782"/>
    </source>
</evidence>
<dbReference type="InterPro" id="IPR001223">
    <property type="entry name" value="Glyco_hydro18_cat"/>
</dbReference>
<organism evidence="4 5">
    <name type="scientific">Lacrimispora sphenoides JCM 1415</name>
    <dbReference type="NCBI Taxonomy" id="1297793"/>
    <lineage>
        <taxon>Bacteria</taxon>
        <taxon>Bacillati</taxon>
        <taxon>Bacillota</taxon>
        <taxon>Clostridia</taxon>
        <taxon>Lachnospirales</taxon>
        <taxon>Lachnospiraceae</taxon>
        <taxon>Lacrimispora</taxon>
    </lineage>
</organism>
<dbReference type="SMART" id="SM00636">
    <property type="entry name" value="Glyco_18"/>
    <property type="match status" value="1"/>
</dbReference>
<dbReference type="InterPro" id="IPR036779">
    <property type="entry name" value="LysM_dom_sf"/>
</dbReference>
<dbReference type="PANTHER" id="PTHR46066">
    <property type="entry name" value="CHITINASE DOMAIN-CONTAINING PROTEIN 1 FAMILY MEMBER"/>
    <property type="match status" value="1"/>
</dbReference>
<feature type="domain" description="LysM" evidence="2">
    <location>
        <begin position="51"/>
        <end position="96"/>
    </location>
</feature>
<evidence type="ECO:0000313" key="5">
    <source>
        <dbReference type="Proteomes" id="UP000198970"/>
    </source>
</evidence>
<dbReference type="InterPro" id="IPR029070">
    <property type="entry name" value="Chitinase_insertion_sf"/>
</dbReference>
<dbReference type="InterPro" id="IPR018392">
    <property type="entry name" value="LysM"/>
</dbReference>
<dbReference type="SUPFAM" id="SSF51445">
    <property type="entry name" value="(Trans)glycosidases"/>
    <property type="match status" value="1"/>
</dbReference>
<dbReference type="Gene3D" id="3.10.50.10">
    <property type="match status" value="1"/>
</dbReference>
<dbReference type="PANTHER" id="PTHR46066:SF2">
    <property type="entry name" value="CHITINASE DOMAIN-CONTAINING PROTEIN 1"/>
    <property type="match status" value="1"/>
</dbReference>
<dbReference type="Gene3D" id="3.20.20.80">
    <property type="entry name" value="Glycosidases"/>
    <property type="match status" value="1"/>
</dbReference>
<dbReference type="RefSeq" id="WP_100041760.1">
    <property type="nucleotide sequence ID" value="NZ_LT630003.1"/>
</dbReference>
<keyword evidence="5" id="KW-1185">Reference proteome</keyword>
<name>A0ABY1C552_9FIRM</name>
<reference evidence="4 5" key="1">
    <citation type="submission" date="2016-10" db="EMBL/GenBank/DDBJ databases">
        <authorList>
            <person name="Varghese N."/>
            <person name="Submissions S."/>
        </authorList>
    </citation>
    <scope>NUCLEOTIDE SEQUENCE [LARGE SCALE GENOMIC DNA]</scope>
    <source>
        <strain evidence="4 5">ATCC 19403</strain>
    </source>
</reference>
<evidence type="ECO:0000259" key="3">
    <source>
        <dbReference type="PROSITE" id="PS51910"/>
    </source>
</evidence>
<dbReference type="SMART" id="SM00257">
    <property type="entry name" value="LysM"/>
    <property type="match status" value="2"/>
</dbReference>
<dbReference type="Pfam" id="PF01476">
    <property type="entry name" value="LysM"/>
    <property type="match status" value="2"/>
</dbReference>
<dbReference type="CDD" id="cd00118">
    <property type="entry name" value="LysM"/>
    <property type="match status" value="2"/>
</dbReference>
<feature type="domain" description="GH18" evidence="3">
    <location>
        <begin position="93"/>
        <end position="425"/>
    </location>
</feature>
<evidence type="ECO:0000256" key="1">
    <source>
        <dbReference type="ARBA" id="ARBA00023295"/>
    </source>
</evidence>
<dbReference type="Pfam" id="PF00704">
    <property type="entry name" value="Glyco_hydro_18"/>
    <property type="match status" value="1"/>
</dbReference>
<sequence length="442" mass="50441">MIIHVVQPGETIKSISEYYKIPVDRLILENGITNPENLAIGQTIVIVQPETIYTVQPGDTLTSIAEQHNVSPMELLRNNPYLSDREFLYSGETIVINYQTNRTRTINTGGYAFPYIDNSVLIKTLPFLTYLTIFNYRATSEGEIIARADDTGLIRLAKAYGVAPMLFVSTITEEGIVSHEVNYEILNNPAIQDRLIDNALQTLKRKGYYGINIYVENITFDNINSIADYLKKASAIFHAEGFRIVITVTPITNIDTPYVSFEKLDYAKLSDYVDGIIFASYDWARIYNYPNSVFPVYVLKELLDYAVRIIPDEKIILGITTQGYDWTLPYVPGATAAIVMSNNRAVQIAAENDLPIQFNDAAQAPYFYYEDCDGTMHVVWFKDARSFNARVGLAEEYNLQGLSIWTIMRFDAQMWFIINTKFYIEKLMESVTKCRPRFRPKC</sequence>
<gene>
    <name evidence="4" type="ORF">SAMN02745906_1081</name>
</gene>
<protein>
    <submittedName>
        <fullName evidence="4">Spore germination protein</fullName>
    </submittedName>
</protein>
<dbReference type="Proteomes" id="UP000198970">
    <property type="component" value="Chromosome I"/>
</dbReference>
<dbReference type="InterPro" id="IPR011583">
    <property type="entry name" value="Chitinase_II/V-like_cat"/>
</dbReference>
<dbReference type="SUPFAM" id="SSF54106">
    <property type="entry name" value="LysM domain"/>
    <property type="match status" value="2"/>
</dbReference>